<evidence type="ECO:0000313" key="3">
    <source>
        <dbReference type="EMBL" id="MBK0330868.1"/>
    </source>
</evidence>
<dbReference type="PANTHER" id="PTHR33164">
    <property type="entry name" value="TRANSCRIPTIONAL REGULATOR, MARR FAMILY"/>
    <property type="match status" value="1"/>
</dbReference>
<organism evidence="3 4">
    <name type="scientific">Brachybacterium halotolerans</name>
    <dbReference type="NCBI Taxonomy" id="2795215"/>
    <lineage>
        <taxon>Bacteria</taxon>
        <taxon>Bacillati</taxon>
        <taxon>Actinomycetota</taxon>
        <taxon>Actinomycetes</taxon>
        <taxon>Micrococcales</taxon>
        <taxon>Dermabacteraceae</taxon>
        <taxon>Brachybacterium</taxon>
    </lineage>
</organism>
<dbReference type="Proteomes" id="UP000612352">
    <property type="component" value="Unassembled WGS sequence"/>
</dbReference>
<protein>
    <submittedName>
        <fullName evidence="3">MarR family transcriptional regulator</fullName>
    </submittedName>
</protein>
<dbReference type="SMART" id="SM00347">
    <property type="entry name" value="HTH_MARR"/>
    <property type="match status" value="1"/>
</dbReference>
<feature type="region of interest" description="Disordered" evidence="1">
    <location>
        <begin position="1"/>
        <end position="46"/>
    </location>
</feature>
<dbReference type="RefSeq" id="WP_200501516.1">
    <property type="nucleotide sequence ID" value="NZ_JAEDAJ010000002.1"/>
</dbReference>
<feature type="domain" description="HTH marR-type" evidence="2">
    <location>
        <begin position="52"/>
        <end position="188"/>
    </location>
</feature>
<reference evidence="3 4" key="1">
    <citation type="submission" date="2020-12" db="EMBL/GenBank/DDBJ databases">
        <title>Brachybacterium sp. MASK1Z-5, whole genome shotgun sequence.</title>
        <authorList>
            <person name="Tuo L."/>
        </authorList>
    </citation>
    <scope>NUCLEOTIDE SEQUENCE [LARGE SCALE GENOMIC DNA]</scope>
    <source>
        <strain evidence="3 4">MASK1Z-5</strain>
    </source>
</reference>
<dbReference type="SUPFAM" id="SSF46785">
    <property type="entry name" value="Winged helix' DNA-binding domain"/>
    <property type="match status" value="1"/>
</dbReference>
<name>A0ABS1B8A0_9MICO</name>
<evidence type="ECO:0000259" key="2">
    <source>
        <dbReference type="PROSITE" id="PS50995"/>
    </source>
</evidence>
<dbReference type="InterPro" id="IPR036388">
    <property type="entry name" value="WH-like_DNA-bd_sf"/>
</dbReference>
<dbReference type="InterPro" id="IPR000835">
    <property type="entry name" value="HTH_MarR-typ"/>
</dbReference>
<comment type="caution">
    <text evidence="3">The sequence shown here is derived from an EMBL/GenBank/DDBJ whole genome shotgun (WGS) entry which is preliminary data.</text>
</comment>
<evidence type="ECO:0000256" key="1">
    <source>
        <dbReference type="SAM" id="MobiDB-lite"/>
    </source>
</evidence>
<dbReference type="Gene3D" id="1.10.10.10">
    <property type="entry name" value="Winged helix-like DNA-binding domain superfamily/Winged helix DNA-binding domain"/>
    <property type="match status" value="1"/>
</dbReference>
<evidence type="ECO:0000313" key="4">
    <source>
        <dbReference type="Proteomes" id="UP000612352"/>
    </source>
</evidence>
<feature type="compositionally biased region" description="Basic and acidic residues" evidence="1">
    <location>
        <begin position="19"/>
        <end position="30"/>
    </location>
</feature>
<dbReference type="PROSITE" id="PS50995">
    <property type="entry name" value="HTH_MARR_2"/>
    <property type="match status" value="1"/>
</dbReference>
<dbReference type="InterPro" id="IPR039422">
    <property type="entry name" value="MarR/SlyA-like"/>
</dbReference>
<keyword evidence="4" id="KW-1185">Reference proteome</keyword>
<dbReference type="EMBL" id="JAEDAJ010000002">
    <property type="protein sequence ID" value="MBK0330868.1"/>
    <property type="molecule type" value="Genomic_DNA"/>
</dbReference>
<dbReference type="InterPro" id="IPR036390">
    <property type="entry name" value="WH_DNA-bd_sf"/>
</dbReference>
<gene>
    <name evidence="3" type="ORF">I8D64_05570</name>
</gene>
<proteinExistence type="predicted"/>
<accession>A0ABS1B8A0</accession>
<dbReference type="PANTHER" id="PTHR33164:SF106">
    <property type="entry name" value="TRANSCRIPTIONAL REGULATORY PROTEIN"/>
    <property type="match status" value="1"/>
</dbReference>
<dbReference type="Pfam" id="PF12802">
    <property type="entry name" value="MarR_2"/>
    <property type="match status" value="1"/>
</dbReference>
<sequence length="211" mass="22346">MTEPGTRDTAAPESPTSTPDRRPWRVHDLAASDPEGELADRSGLDETAEREIDDLMAALVALRRAEEELSSASRAFMDLGATDMRALHYLIAAAHTGELATPGALGEHLGISSGATTKLLDRLARGGHITRGHHPADRRAVTIAVSPATRRAAMDSMGRQQAGRVRAAARLSSEERGTVTRFLLDMAGELSPAGLDWAEGSARSAGAPHAR</sequence>